<sequence>MLPLTGVVIPKESSGTWVLSRSVAFRIAGFCEVCRLLLKSGKIHRVSLLLCSLKSALCSAFPLTMLKKECVKTLFVLQYVMCAYLKTKKQKMKKASASRSAPVLRMFVEVFHLVVELSPANG</sequence>
<proteinExistence type="predicted"/>
<dbReference type="Proteomes" id="UP000646548">
    <property type="component" value="Unassembled WGS sequence"/>
</dbReference>
<comment type="caution">
    <text evidence="1">The sequence shown here is derived from an EMBL/GenBank/DDBJ whole genome shotgun (WGS) entry which is preliminary data.</text>
</comment>
<gene>
    <name evidence="1" type="ORF">FQA47_015160</name>
</gene>
<evidence type="ECO:0000313" key="2">
    <source>
        <dbReference type="Proteomes" id="UP000646548"/>
    </source>
</evidence>
<evidence type="ECO:0000313" key="1">
    <source>
        <dbReference type="EMBL" id="KAF6715082.1"/>
    </source>
</evidence>
<organism evidence="1 2">
    <name type="scientific">Oryzias melastigma</name>
    <name type="common">Marine medaka</name>
    <dbReference type="NCBI Taxonomy" id="30732"/>
    <lineage>
        <taxon>Eukaryota</taxon>
        <taxon>Metazoa</taxon>
        <taxon>Chordata</taxon>
        <taxon>Craniata</taxon>
        <taxon>Vertebrata</taxon>
        <taxon>Euteleostomi</taxon>
        <taxon>Actinopterygii</taxon>
        <taxon>Neopterygii</taxon>
        <taxon>Teleostei</taxon>
        <taxon>Neoteleostei</taxon>
        <taxon>Acanthomorphata</taxon>
        <taxon>Ovalentaria</taxon>
        <taxon>Atherinomorphae</taxon>
        <taxon>Beloniformes</taxon>
        <taxon>Adrianichthyidae</taxon>
        <taxon>Oryziinae</taxon>
        <taxon>Oryzias</taxon>
    </lineage>
</organism>
<protein>
    <submittedName>
        <fullName evidence="1">Uncharacterized protein</fullName>
    </submittedName>
</protein>
<name>A0A834F1Q0_ORYME</name>
<reference evidence="1" key="1">
    <citation type="journal article" name="BMC Genomics">
        <title>Long-read sequencing and de novo genome assembly of marine medaka (Oryzias melastigma).</title>
        <authorList>
            <person name="Liang P."/>
            <person name="Saqib H.S.A."/>
            <person name="Ni X."/>
            <person name="Shen Y."/>
        </authorList>
    </citation>
    <scope>NUCLEOTIDE SEQUENCE</scope>
    <source>
        <strain evidence="1">Bigg-433</strain>
    </source>
</reference>
<accession>A0A834F1Q0</accession>
<dbReference type="AlphaFoldDB" id="A0A834F1Q0"/>
<dbReference type="EMBL" id="WKFB01001175">
    <property type="protein sequence ID" value="KAF6715082.1"/>
    <property type="molecule type" value="Genomic_DNA"/>
</dbReference>